<dbReference type="InParanoid" id="K1XWA8"/>
<dbReference type="eggNOG" id="ENOG502SXMF">
    <property type="taxonomic scope" value="Eukaryota"/>
</dbReference>
<keyword evidence="3" id="KW-1185">Reference proteome</keyword>
<accession>K1XWA8</accession>
<dbReference type="AlphaFoldDB" id="K1XWA8"/>
<proteinExistence type="predicted"/>
<feature type="compositionally biased region" description="Low complexity" evidence="1">
    <location>
        <begin position="67"/>
        <end position="82"/>
    </location>
</feature>
<feature type="compositionally biased region" description="Polar residues" evidence="1">
    <location>
        <begin position="83"/>
        <end position="95"/>
    </location>
</feature>
<feature type="region of interest" description="Disordered" evidence="1">
    <location>
        <begin position="38"/>
        <end position="95"/>
    </location>
</feature>
<dbReference type="HOGENOM" id="CLU_973160_0_0_1"/>
<feature type="compositionally biased region" description="Polar residues" evidence="1">
    <location>
        <begin position="38"/>
        <end position="52"/>
    </location>
</feature>
<evidence type="ECO:0000256" key="1">
    <source>
        <dbReference type="SAM" id="MobiDB-lite"/>
    </source>
</evidence>
<organism evidence="2 3">
    <name type="scientific">Marssonina brunnea f. sp. multigermtubi (strain MB_m1)</name>
    <name type="common">Marssonina leaf spot fungus</name>
    <dbReference type="NCBI Taxonomy" id="1072389"/>
    <lineage>
        <taxon>Eukaryota</taxon>
        <taxon>Fungi</taxon>
        <taxon>Dikarya</taxon>
        <taxon>Ascomycota</taxon>
        <taxon>Pezizomycotina</taxon>
        <taxon>Leotiomycetes</taxon>
        <taxon>Helotiales</taxon>
        <taxon>Drepanopezizaceae</taxon>
        <taxon>Drepanopeziza</taxon>
    </lineage>
</organism>
<dbReference type="Proteomes" id="UP000006753">
    <property type="component" value="Unassembled WGS sequence"/>
</dbReference>
<gene>
    <name evidence="2" type="ORF">MBM_04616</name>
</gene>
<dbReference type="STRING" id="1072389.K1XWA8"/>
<reference evidence="2 3" key="1">
    <citation type="journal article" date="2012" name="BMC Genomics">
        <title>Sequencing the genome of Marssonina brunnea reveals fungus-poplar co-evolution.</title>
        <authorList>
            <person name="Zhu S."/>
            <person name="Cao Y.-Z."/>
            <person name="Jiang C."/>
            <person name="Tan B.-Y."/>
            <person name="Wang Z."/>
            <person name="Feng S."/>
            <person name="Zhang L."/>
            <person name="Su X.-H."/>
            <person name="Brejova B."/>
            <person name="Vinar T."/>
            <person name="Xu M."/>
            <person name="Wang M.-X."/>
            <person name="Zhang S.-G."/>
            <person name="Huang M.-R."/>
            <person name="Wu R."/>
            <person name="Zhou Y."/>
        </authorList>
    </citation>
    <scope>NUCLEOTIDE SEQUENCE [LARGE SCALE GENOMIC DNA]</scope>
    <source>
        <strain evidence="2 3">MB_m1</strain>
    </source>
</reference>
<evidence type="ECO:0000313" key="2">
    <source>
        <dbReference type="EMBL" id="EKD17039.1"/>
    </source>
</evidence>
<evidence type="ECO:0000313" key="3">
    <source>
        <dbReference type="Proteomes" id="UP000006753"/>
    </source>
</evidence>
<feature type="region of interest" description="Disordered" evidence="1">
    <location>
        <begin position="247"/>
        <end position="295"/>
    </location>
</feature>
<protein>
    <submittedName>
        <fullName evidence="2">Uncharacterized protein</fullName>
    </submittedName>
</protein>
<dbReference type="EMBL" id="JH921437">
    <property type="protein sequence ID" value="EKD17039.1"/>
    <property type="molecule type" value="Genomic_DNA"/>
</dbReference>
<sequence>MDRSIANSANWICRDEPRRPLEVVGSSFERVSDIPSNTFQASYSTSPQNPRNSTVSTVSRTSKRIFSDSASRRSSASTADSTVPSTQSFQLQPSISSPPPWYSDLHGGMTPVDYNYDLPCEFVAHGCNLRFHPENYQDWLSHSTSHFMGFAPPPSTICIFCDQSFKNPEDPNSSWTERMTHIGSHYQEGHDFERSRPDFFLLRHLKECRLITDEEYESLASWSERKPCEGLVDRDFKSPEMVARELRNSRIFEQPYDSKKEERQRRSEHGKGKKKDKTETYQQIHRPQVYQEHRS</sequence>
<dbReference type="OrthoDB" id="409136at2759"/>
<dbReference type="KEGG" id="mbe:MBM_04616"/>
<dbReference type="GeneID" id="18760551"/>
<name>K1XWA8_MARBU</name>
<feature type="compositionally biased region" description="Basic and acidic residues" evidence="1">
    <location>
        <begin position="247"/>
        <end position="270"/>
    </location>
</feature>